<dbReference type="Gene3D" id="1.10.10.10">
    <property type="entry name" value="Winged helix-like DNA-binding domain superfamily/Winged helix DNA-binding domain"/>
    <property type="match status" value="1"/>
</dbReference>
<dbReference type="InterPro" id="IPR036388">
    <property type="entry name" value="WH-like_DNA-bd_sf"/>
</dbReference>
<dbReference type="RefSeq" id="WP_186900918.1">
    <property type="nucleotide sequence ID" value="NZ_JACOOT010000008.1"/>
</dbReference>
<dbReference type="Proteomes" id="UP000652847">
    <property type="component" value="Unassembled WGS sequence"/>
</dbReference>
<dbReference type="Pfam" id="PF07702">
    <property type="entry name" value="UTRA"/>
    <property type="match status" value="1"/>
</dbReference>
<reference evidence="5 6" key="1">
    <citation type="submission" date="2020-08" db="EMBL/GenBank/DDBJ databases">
        <title>Genome public.</title>
        <authorList>
            <person name="Liu C."/>
            <person name="Sun Q."/>
        </authorList>
    </citation>
    <scope>NUCLEOTIDE SEQUENCE [LARGE SCALE GENOMIC DNA]</scope>
    <source>
        <strain evidence="5 6">BX17</strain>
    </source>
</reference>
<protein>
    <submittedName>
        <fullName evidence="5">GntR family transcriptional regulator</fullName>
    </submittedName>
</protein>
<dbReference type="InterPro" id="IPR028978">
    <property type="entry name" value="Chorismate_lyase_/UTRA_dom_sf"/>
</dbReference>
<dbReference type="GO" id="GO:0045892">
    <property type="term" value="P:negative regulation of DNA-templated transcription"/>
    <property type="evidence" value="ECO:0007669"/>
    <property type="project" value="TreeGrafter"/>
</dbReference>
<gene>
    <name evidence="5" type="ORF">H8S54_03345</name>
</gene>
<dbReference type="InterPro" id="IPR050679">
    <property type="entry name" value="Bact_HTH_transcr_reg"/>
</dbReference>
<evidence type="ECO:0000313" key="5">
    <source>
        <dbReference type="EMBL" id="MBC5650184.1"/>
    </source>
</evidence>
<dbReference type="InterPro" id="IPR036390">
    <property type="entry name" value="WH_DNA-bd_sf"/>
</dbReference>
<dbReference type="PROSITE" id="PS50949">
    <property type="entry name" value="HTH_GNTR"/>
    <property type="match status" value="1"/>
</dbReference>
<dbReference type="AlphaFoldDB" id="A0A8I0A816"/>
<dbReference type="SUPFAM" id="SSF64288">
    <property type="entry name" value="Chorismate lyase-like"/>
    <property type="match status" value="1"/>
</dbReference>
<accession>A0A8I0A816</accession>
<dbReference type="SUPFAM" id="SSF46785">
    <property type="entry name" value="Winged helix' DNA-binding domain"/>
    <property type="match status" value="1"/>
</dbReference>
<organism evidence="5 6">
    <name type="scientific">Blautia segnis</name>
    <dbReference type="NCBI Taxonomy" id="2763030"/>
    <lineage>
        <taxon>Bacteria</taxon>
        <taxon>Bacillati</taxon>
        <taxon>Bacillota</taxon>
        <taxon>Clostridia</taxon>
        <taxon>Lachnospirales</taxon>
        <taxon>Lachnospiraceae</taxon>
        <taxon>Blautia</taxon>
    </lineage>
</organism>
<dbReference type="Pfam" id="PF00392">
    <property type="entry name" value="GntR"/>
    <property type="match status" value="1"/>
</dbReference>
<evidence type="ECO:0000259" key="4">
    <source>
        <dbReference type="PROSITE" id="PS50949"/>
    </source>
</evidence>
<keyword evidence="6" id="KW-1185">Reference proteome</keyword>
<evidence type="ECO:0000256" key="3">
    <source>
        <dbReference type="ARBA" id="ARBA00023163"/>
    </source>
</evidence>
<feature type="domain" description="HTH gntR-type" evidence="4">
    <location>
        <begin position="8"/>
        <end position="76"/>
    </location>
</feature>
<comment type="caution">
    <text evidence="5">The sequence shown here is derived from an EMBL/GenBank/DDBJ whole genome shotgun (WGS) entry which is preliminary data.</text>
</comment>
<evidence type="ECO:0000256" key="1">
    <source>
        <dbReference type="ARBA" id="ARBA00023015"/>
    </source>
</evidence>
<dbReference type="SMART" id="SM00345">
    <property type="entry name" value="HTH_GNTR"/>
    <property type="match status" value="1"/>
</dbReference>
<proteinExistence type="predicted"/>
<dbReference type="PANTHER" id="PTHR44846:SF1">
    <property type="entry name" value="MANNOSYL-D-GLYCERATE TRANSPORT_METABOLISM SYSTEM REPRESSOR MNGR-RELATED"/>
    <property type="match status" value="1"/>
</dbReference>
<keyword evidence="1" id="KW-0805">Transcription regulation</keyword>
<dbReference type="SMART" id="SM00866">
    <property type="entry name" value="UTRA"/>
    <property type="match status" value="1"/>
</dbReference>
<dbReference type="CDD" id="cd07377">
    <property type="entry name" value="WHTH_GntR"/>
    <property type="match status" value="1"/>
</dbReference>
<dbReference type="Gene3D" id="3.40.1410.10">
    <property type="entry name" value="Chorismate lyase-like"/>
    <property type="match status" value="1"/>
</dbReference>
<dbReference type="EMBL" id="JACOOT010000008">
    <property type="protein sequence ID" value="MBC5650184.1"/>
    <property type="molecule type" value="Genomic_DNA"/>
</dbReference>
<dbReference type="GO" id="GO:0003677">
    <property type="term" value="F:DNA binding"/>
    <property type="evidence" value="ECO:0007669"/>
    <property type="project" value="UniProtKB-KW"/>
</dbReference>
<keyword evidence="2" id="KW-0238">DNA-binding</keyword>
<dbReference type="InterPro" id="IPR011663">
    <property type="entry name" value="UTRA"/>
</dbReference>
<dbReference type="InterPro" id="IPR000524">
    <property type="entry name" value="Tscrpt_reg_HTH_GntR"/>
</dbReference>
<keyword evidence="3" id="KW-0804">Transcription</keyword>
<name>A0A8I0A816_9FIRM</name>
<evidence type="ECO:0000313" key="6">
    <source>
        <dbReference type="Proteomes" id="UP000652847"/>
    </source>
</evidence>
<dbReference type="FunFam" id="1.10.10.10:FF:000079">
    <property type="entry name" value="GntR family transcriptional regulator"/>
    <property type="match status" value="1"/>
</dbReference>
<sequence>MLEEQNVIPLYRQLMEQIEEKIRQGVYRPGEQLMTEIEMSKAFGVSIITVRKALKELVEKGLVERQQGKGTFVAKKKFSKNLSQTLNFTQMCHLAGVTPGGKMLENTLIFPDKKLAAKMGISQQDRVIYIKRLRFANDRPIAIEENYFSLSYAKLLEQNFDNNSLYDFLDKEYHIRIAYTKKKIEICRANKEEAKLLHVMEEEPLLLITSMAYTEDDRLCYRGKQLFDGENFALYV</sequence>
<dbReference type="PANTHER" id="PTHR44846">
    <property type="entry name" value="MANNOSYL-D-GLYCERATE TRANSPORT/METABOLISM SYSTEM REPRESSOR MNGR-RELATED"/>
    <property type="match status" value="1"/>
</dbReference>
<evidence type="ECO:0000256" key="2">
    <source>
        <dbReference type="ARBA" id="ARBA00023125"/>
    </source>
</evidence>
<dbReference type="GO" id="GO:0003700">
    <property type="term" value="F:DNA-binding transcription factor activity"/>
    <property type="evidence" value="ECO:0007669"/>
    <property type="project" value="InterPro"/>
</dbReference>